<dbReference type="PRINTS" id="PR01217">
    <property type="entry name" value="PRICHEXTENSN"/>
</dbReference>
<reference evidence="3 4" key="2">
    <citation type="submission" date="2019-09" db="EMBL/GenBank/DDBJ databases">
        <authorList>
            <person name="Jin C."/>
        </authorList>
    </citation>
    <scope>NUCLEOTIDE SEQUENCE [LARGE SCALE GENOMIC DNA]</scope>
    <source>
        <strain evidence="3 4">BN130099</strain>
    </source>
</reference>
<dbReference type="RefSeq" id="WP_149727836.1">
    <property type="nucleotide sequence ID" value="NZ_VUJV01000003.1"/>
</dbReference>
<accession>A0A5B1LDW7</accession>
<protein>
    <submittedName>
        <fullName evidence="3">Uncharacterized protein</fullName>
    </submittedName>
</protein>
<evidence type="ECO:0000256" key="1">
    <source>
        <dbReference type="SAM" id="MobiDB-lite"/>
    </source>
</evidence>
<evidence type="ECO:0000313" key="4">
    <source>
        <dbReference type="Proteomes" id="UP000325003"/>
    </source>
</evidence>
<dbReference type="AlphaFoldDB" id="A0A5B1LDW7"/>
<feature type="compositionally biased region" description="Low complexity" evidence="1">
    <location>
        <begin position="208"/>
        <end position="224"/>
    </location>
</feature>
<evidence type="ECO:0000313" key="3">
    <source>
        <dbReference type="EMBL" id="KAA1418494.1"/>
    </source>
</evidence>
<feature type="compositionally biased region" description="Pro residues" evidence="1">
    <location>
        <begin position="274"/>
        <end position="302"/>
    </location>
</feature>
<feature type="compositionally biased region" description="Pro residues" evidence="1">
    <location>
        <begin position="225"/>
        <end position="237"/>
    </location>
</feature>
<gene>
    <name evidence="3" type="ORF">F0U44_08250</name>
</gene>
<comment type="caution">
    <text evidence="3">The sequence shown here is derived from an EMBL/GenBank/DDBJ whole genome shotgun (WGS) entry which is preliminary data.</text>
</comment>
<name>A0A5B1LDW7_9ACTN</name>
<evidence type="ECO:0000256" key="2">
    <source>
        <dbReference type="SAM" id="Phobius"/>
    </source>
</evidence>
<feature type="region of interest" description="Disordered" evidence="1">
    <location>
        <begin position="204"/>
        <end position="318"/>
    </location>
</feature>
<organism evidence="3 4">
    <name type="scientific">Nocardioides humilatus</name>
    <dbReference type="NCBI Taxonomy" id="2607660"/>
    <lineage>
        <taxon>Bacteria</taxon>
        <taxon>Bacillati</taxon>
        <taxon>Actinomycetota</taxon>
        <taxon>Actinomycetes</taxon>
        <taxon>Propionibacteriales</taxon>
        <taxon>Nocardioidaceae</taxon>
        <taxon>Nocardioides</taxon>
    </lineage>
</organism>
<feature type="transmembrane region" description="Helical" evidence="2">
    <location>
        <begin position="154"/>
        <end position="172"/>
    </location>
</feature>
<feature type="transmembrane region" description="Helical" evidence="2">
    <location>
        <begin position="94"/>
        <end position="115"/>
    </location>
</feature>
<keyword evidence="2" id="KW-1133">Transmembrane helix</keyword>
<reference evidence="3 4" key="1">
    <citation type="submission" date="2019-09" db="EMBL/GenBank/DDBJ databases">
        <title>Nocardioides panacisoli sp. nov., isolated from the soil of a ginseng field.</title>
        <authorList>
            <person name="Cho C."/>
        </authorList>
    </citation>
    <scope>NUCLEOTIDE SEQUENCE [LARGE SCALE GENOMIC DNA]</scope>
    <source>
        <strain evidence="3 4">BN130099</strain>
    </source>
</reference>
<keyword evidence="2" id="KW-0812">Transmembrane</keyword>
<proteinExistence type="predicted"/>
<sequence>MGSPGGRRLRPLAVLCALLLVAWGAASAGALIGQVQDWNDLVDALDASGDSLDDLDGQYLTTLWLFTLAAASGCWVTLWGLLGLGWRPPLHLGILALVVAVALEITGNAVQASYIRDFDSSWSFGDQLQAYGDAITFSADGVPADLETRRFFEALPLVTAIFPFVCWMIVLVSGAGTKVRFAPGYGAPAPVYYPPQPVYQQPPPAYYPPQQQYYPPQPGQYYPPVQQPPVQQPPPATPAQAWQQPPPPYVPPPTRPERVPWQGVPPVVRDRRPPTPAGPPPTPASPPPAPASPPPGPPPAQPPDQQETLPYRAPGPGS</sequence>
<feature type="compositionally biased region" description="Pro residues" evidence="1">
    <location>
        <begin position="244"/>
        <end position="254"/>
    </location>
</feature>
<keyword evidence="2" id="KW-0472">Membrane</keyword>
<keyword evidence="4" id="KW-1185">Reference proteome</keyword>
<dbReference type="EMBL" id="VUJV01000003">
    <property type="protein sequence ID" value="KAA1418494.1"/>
    <property type="molecule type" value="Genomic_DNA"/>
</dbReference>
<dbReference type="Proteomes" id="UP000325003">
    <property type="component" value="Unassembled WGS sequence"/>
</dbReference>
<feature type="transmembrane region" description="Helical" evidence="2">
    <location>
        <begin position="63"/>
        <end position="82"/>
    </location>
</feature>